<keyword evidence="2" id="KW-0169">Cobalamin biosynthesis</keyword>
<keyword evidence="3" id="KW-0489">Methyltransferase</keyword>
<keyword evidence="8" id="KW-1185">Reference proteome</keyword>
<keyword evidence="5" id="KW-0949">S-adenosyl-L-methionine</keyword>
<evidence type="ECO:0000256" key="1">
    <source>
        <dbReference type="ARBA" id="ARBA00004953"/>
    </source>
</evidence>
<dbReference type="NCBIfam" id="TIGR02469">
    <property type="entry name" value="CbiT"/>
    <property type="match status" value="1"/>
</dbReference>
<dbReference type="Proteomes" id="UP001431656">
    <property type="component" value="Chromosome"/>
</dbReference>
<evidence type="ECO:0000313" key="7">
    <source>
        <dbReference type="EMBL" id="BEH01669.1"/>
    </source>
</evidence>
<gene>
    <name evidence="7" type="ORF">brsh051_09500</name>
</gene>
<accession>A0AAN0KD64</accession>
<reference evidence="7" key="1">
    <citation type="journal article" date="2024" name="Int. J. Syst. Evol. Microbiol.">
        <title>Brooklawnia propionicigenes sp. nov., a facultatively anaerobic, propionate-producing bacterium isolated from a methanogenic reactor treating waste from cattle farms.</title>
        <authorList>
            <person name="Akita Y."/>
            <person name="Ueki A."/>
            <person name="Tonouchi A."/>
            <person name="Sugawara Y."/>
            <person name="Honma S."/>
            <person name="Kaku N."/>
            <person name="Ueki K."/>
        </authorList>
    </citation>
    <scope>NUCLEOTIDE SEQUENCE</scope>
    <source>
        <strain evidence="7">SH051</strain>
    </source>
</reference>
<dbReference type="SUPFAM" id="SSF53335">
    <property type="entry name" value="S-adenosyl-L-methionine-dependent methyltransferases"/>
    <property type="match status" value="1"/>
</dbReference>
<dbReference type="GO" id="GO:0032259">
    <property type="term" value="P:methylation"/>
    <property type="evidence" value="ECO:0007669"/>
    <property type="project" value="UniProtKB-KW"/>
</dbReference>
<dbReference type="PANTHER" id="PTHR43182">
    <property type="entry name" value="COBALT-PRECORRIN-6B C(15)-METHYLTRANSFERASE (DECARBOXYLATING)"/>
    <property type="match status" value="1"/>
</dbReference>
<name>A0AAN0KD64_9ACTN</name>
<dbReference type="RefSeq" id="WP_286268010.1">
    <property type="nucleotide sequence ID" value="NZ_AP028056.1"/>
</dbReference>
<dbReference type="InterPro" id="IPR050714">
    <property type="entry name" value="Cobalamin_biosynth_MTase"/>
</dbReference>
<evidence type="ECO:0008006" key="9">
    <source>
        <dbReference type="Google" id="ProtNLM"/>
    </source>
</evidence>
<evidence type="ECO:0000256" key="2">
    <source>
        <dbReference type="ARBA" id="ARBA00022573"/>
    </source>
</evidence>
<sequence length="203" mass="21778">MTDRTSELPTSDELATLGTTPGLPDEAFEHDGLITKRHVRASAFAFLRPAAGELLWDVGLGSGAMAIEWCRAAPGASAIGLERKAERAERARRNIERMVPGRVRIVIGEASRALAELPAPDAVFLGGGVTDGVLDDCWAALKPGGRIVAHGVTLDTETLLAGWYRAHGGSLSRLLVENVEQLGRFLSWTPARAVTQWACVKDR</sequence>
<dbReference type="Pfam" id="PF01135">
    <property type="entry name" value="PCMT"/>
    <property type="match status" value="1"/>
</dbReference>
<dbReference type="CDD" id="cd02440">
    <property type="entry name" value="AdoMet_MTases"/>
    <property type="match status" value="1"/>
</dbReference>
<dbReference type="EMBL" id="AP028056">
    <property type="protein sequence ID" value="BEH01669.1"/>
    <property type="molecule type" value="Genomic_DNA"/>
</dbReference>
<feature type="region of interest" description="Disordered" evidence="6">
    <location>
        <begin position="1"/>
        <end position="23"/>
    </location>
</feature>
<dbReference type="PANTHER" id="PTHR43182:SF1">
    <property type="entry name" value="COBALT-PRECORRIN-7 C(5)-METHYLTRANSFERASE"/>
    <property type="match status" value="1"/>
</dbReference>
<evidence type="ECO:0000313" key="8">
    <source>
        <dbReference type="Proteomes" id="UP001431656"/>
    </source>
</evidence>
<dbReference type="AlphaFoldDB" id="A0AAN0KD64"/>
<evidence type="ECO:0000256" key="3">
    <source>
        <dbReference type="ARBA" id="ARBA00022603"/>
    </source>
</evidence>
<dbReference type="InterPro" id="IPR029063">
    <property type="entry name" value="SAM-dependent_MTases_sf"/>
</dbReference>
<dbReference type="InterPro" id="IPR014008">
    <property type="entry name" value="Cbl_synth_MTase_CbiT"/>
</dbReference>
<dbReference type="Gene3D" id="3.40.50.150">
    <property type="entry name" value="Vaccinia Virus protein VP39"/>
    <property type="match status" value="1"/>
</dbReference>
<proteinExistence type="predicted"/>
<dbReference type="KEGG" id="broo:brsh051_09500"/>
<evidence type="ECO:0000256" key="5">
    <source>
        <dbReference type="ARBA" id="ARBA00022691"/>
    </source>
</evidence>
<dbReference type="GO" id="GO:0009236">
    <property type="term" value="P:cobalamin biosynthetic process"/>
    <property type="evidence" value="ECO:0007669"/>
    <property type="project" value="UniProtKB-KW"/>
</dbReference>
<keyword evidence="4" id="KW-0808">Transferase</keyword>
<evidence type="ECO:0000256" key="6">
    <source>
        <dbReference type="SAM" id="MobiDB-lite"/>
    </source>
</evidence>
<comment type="pathway">
    <text evidence="1">Cofactor biosynthesis; adenosylcobalamin biosynthesis.</text>
</comment>
<dbReference type="GO" id="GO:0008276">
    <property type="term" value="F:protein methyltransferase activity"/>
    <property type="evidence" value="ECO:0007669"/>
    <property type="project" value="InterPro"/>
</dbReference>
<protein>
    <recommendedName>
        <fullName evidence="9">Precorrin-6Y C5,15-methyltransferase (Decarboxylating) subunit CbiT</fullName>
    </recommendedName>
</protein>
<evidence type="ECO:0000256" key="4">
    <source>
        <dbReference type="ARBA" id="ARBA00022679"/>
    </source>
</evidence>
<organism evidence="7 8">
    <name type="scientific">Brooklawnia propionicigenes</name>
    <dbReference type="NCBI Taxonomy" id="3041175"/>
    <lineage>
        <taxon>Bacteria</taxon>
        <taxon>Bacillati</taxon>
        <taxon>Actinomycetota</taxon>
        <taxon>Actinomycetes</taxon>
        <taxon>Propionibacteriales</taxon>
        <taxon>Propionibacteriaceae</taxon>
        <taxon>Brooklawnia</taxon>
    </lineage>
</organism>